<dbReference type="Proteomes" id="UP000321400">
    <property type="component" value="Unassembled WGS sequence"/>
</dbReference>
<evidence type="ECO:0000313" key="2">
    <source>
        <dbReference type="EMBL" id="GEN57090.1"/>
    </source>
</evidence>
<dbReference type="AlphaFoldDB" id="A0A511X2C2"/>
<evidence type="ECO:0008006" key="4">
    <source>
        <dbReference type="Google" id="ProtNLM"/>
    </source>
</evidence>
<reference evidence="2 3" key="1">
    <citation type="submission" date="2019-07" db="EMBL/GenBank/DDBJ databases">
        <title>Whole genome shotgun sequence of Halolactibacillus alkaliphilus NBRC 103919.</title>
        <authorList>
            <person name="Hosoyama A."/>
            <person name="Uohara A."/>
            <person name="Ohji S."/>
            <person name="Ichikawa N."/>
        </authorList>
    </citation>
    <scope>NUCLEOTIDE SEQUENCE [LARGE SCALE GENOMIC DNA]</scope>
    <source>
        <strain evidence="2 3">NBRC 103919</strain>
    </source>
</reference>
<dbReference type="PANTHER" id="PTHR47505:SF1">
    <property type="entry name" value="DNA UTILIZATION PROTEIN YHGH"/>
    <property type="match status" value="1"/>
</dbReference>
<evidence type="ECO:0000256" key="1">
    <source>
        <dbReference type="ARBA" id="ARBA00008007"/>
    </source>
</evidence>
<dbReference type="InterPro" id="IPR051910">
    <property type="entry name" value="ComF/GntX_DNA_util-trans"/>
</dbReference>
<dbReference type="SUPFAM" id="SSF53271">
    <property type="entry name" value="PRTase-like"/>
    <property type="match status" value="1"/>
</dbReference>
<comment type="similarity">
    <text evidence="1">Belongs to the ComF/GntX family.</text>
</comment>
<dbReference type="STRING" id="442899.SAMN05720591_11827"/>
<organism evidence="2 3">
    <name type="scientific">Halolactibacillus alkaliphilus</name>
    <dbReference type="NCBI Taxonomy" id="442899"/>
    <lineage>
        <taxon>Bacteria</taxon>
        <taxon>Bacillati</taxon>
        <taxon>Bacillota</taxon>
        <taxon>Bacilli</taxon>
        <taxon>Bacillales</taxon>
        <taxon>Bacillaceae</taxon>
        <taxon>Halolactibacillus</taxon>
    </lineage>
</organism>
<dbReference type="PANTHER" id="PTHR47505">
    <property type="entry name" value="DNA UTILIZATION PROTEIN YHGH"/>
    <property type="match status" value="1"/>
</dbReference>
<gene>
    <name evidence="2" type="ORF">HAL01_15540</name>
</gene>
<dbReference type="EMBL" id="BJYE01000018">
    <property type="protein sequence ID" value="GEN57090.1"/>
    <property type="molecule type" value="Genomic_DNA"/>
</dbReference>
<dbReference type="InterPro" id="IPR000836">
    <property type="entry name" value="PRTase_dom"/>
</dbReference>
<accession>A0A511X2C2</accession>
<protein>
    <recommendedName>
        <fullName evidence="4">Phosphoribosyltransferase domain-containing protein</fullName>
    </recommendedName>
</protein>
<sequence length="144" mass="16626">MKDMLIICKYRHHYHALSSLTKPVRQAFFNQFKTVKHLTLIPIPVSDERMEERLFNQATIISAMIPRPVFFGLKRHHQEKQAKKNRKQRLQTPNPFYLDPHLPLPTGPVVLIDDVYTTGTTLHHAANVLAEAGIEAIYSFTLAR</sequence>
<dbReference type="OrthoDB" id="9779910at2"/>
<dbReference type="InterPro" id="IPR029057">
    <property type="entry name" value="PRTase-like"/>
</dbReference>
<dbReference type="CDD" id="cd06223">
    <property type="entry name" value="PRTases_typeI"/>
    <property type="match status" value="1"/>
</dbReference>
<proteinExistence type="inferred from homology"/>
<name>A0A511X2C2_9BACI</name>
<dbReference type="RefSeq" id="WP_089802137.1">
    <property type="nucleotide sequence ID" value="NZ_BJYE01000018.1"/>
</dbReference>
<dbReference type="Gene3D" id="3.40.50.2020">
    <property type="match status" value="1"/>
</dbReference>
<comment type="caution">
    <text evidence="2">The sequence shown here is derived from an EMBL/GenBank/DDBJ whole genome shotgun (WGS) entry which is preliminary data.</text>
</comment>
<keyword evidence="3" id="KW-1185">Reference proteome</keyword>
<evidence type="ECO:0000313" key="3">
    <source>
        <dbReference type="Proteomes" id="UP000321400"/>
    </source>
</evidence>